<reference evidence="4" key="3">
    <citation type="submission" date="2020-02" db="EMBL/GenBank/DDBJ databases">
        <authorList>
            <person name="Littmann E."/>
            <person name="Sorbara M."/>
        </authorList>
    </citation>
    <scope>NUCLEOTIDE SEQUENCE</scope>
    <source>
        <strain evidence="4">MSK.14.54</strain>
    </source>
</reference>
<dbReference type="Proteomes" id="UP000768180">
    <property type="component" value="Unassembled WGS sequence"/>
</dbReference>
<keyword evidence="6" id="KW-1185">Reference proteome</keyword>
<dbReference type="AlphaFoldDB" id="A0A174GP32"/>
<dbReference type="EMBL" id="JAFHBD010000058">
    <property type="protein sequence ID" value="MBN2954216.1"/>
    <property type="molecule type" value="Genomic_DNA"/>
</dbReference>
<dbReference type="Pfam" id="PF20069">
    <property type="entry name" value="DUF6465"/>
    <property type="match status" value="1"/>
</dbReference>
<feature type="compositionally biased region" description="Basic and acidic residues" evidence="1">
    <location>
        <begin position="34"/>
        <end position="77"/>
    </location>
</feature>
<dbReference type="Proteomes" id="UP000095706">
    <property type="component" value="Unassembled WGS sequence"/>
</dbReference>
<dbReference type="EMBL" id="CYYV01000011">
    <property type="protein sequence ID" value="CUO62680.1"/>
    <property type="molecule type" value="Genomic_DNA"/>
</dbReference>
<evidence type="ECO:0000256" key="1">
    <source>
        <dbReference type="SAM" id="MobiDB-lite"/>
    </source>
</evidence>
<dbReference type="Proteomes" id="UP000737612">
    <property type="component" value="Unassembled WGS sequence"/>
</dbReference>
<evidence type="ECO:0000313" key="4">
    <source>
        <dbReference type="EMBL" id="NSE16236.1"/>
    </source>
</evidence>
<name>A0A174GP32_9FIRM</name>
<evidence type="ECO:0000313" key="2">
    <source>
        <dbReference type="EMBL" id="CUO62680.1"/>
    </source>
</evidence>
<dbReference type="EMBL" id="JAAITQ010000010">
    <property type="protein sequence ID" value="NSE16236.1"/>
    <property type="molecule type" value="Genomic_DNA"/>
</dbReference>
<sequence>MNKRTMKKMAKAKQQAAEAAKTAETVVKTAAPAKEVKPTTEKTLHTEAAEGKAEAAKEPKKATKKETVKKTIKKETTETMAEATKTPRKMTKVSDTVLEIFETKVSMKDLEAVIKKEVKANGLKGEIKIYLNAEQRAAYYTVDGQGSDDFKVDLTTLAE</sequence>
<evidence type="ECO:0000313" key="5">
    <source>
        <dbReference type="Proteomes" id="UP000095706"/>
    </source>
</evidence>
<accession>A0A174GP32</accession>
<feature type="region of interest" description="Disordered" evidence="1">
    <location>
        <begin position="30"/>
        <end position="89"/>
    </location>
</feature>
<proteinExistence type="predicted"/>
<organism evidence="2 5">
    <name type="scientific">Fusicatenibacter saccharivorans</name>
    <dbReference type="NCBI Taxonomy" id="1150298"/>
    <lineage>
        <taxon>Bacteria</taxon>
        <taxon>Bacillati</taxon>
        <taxon>Bacillota</taxon>
        <taxon>Clostridia</taxon>
        <taxon>Lachnospirales</taxon>
        <taxon>Lachnospiraceae</taxon>
        <taxon>Fusicatenibacter</taxon>
    </lineage>
</organism>
<reference evidence="2 5" key="1">
    <citation type="submission" date="2015-09" db="EMBL/GenBank/DDBJ databases">
        <authorList>
            <consortium name="Pathogen Informatics"/>
        </authorList>
    </citation>
    <scope>NUCLEOTIDE SEQUENCE [LARGE SCALE GENOMIC DNA]</scope>
    <source>
        <strain evidence="2 5">2789STDY5608849</strain>
    </source>
</reference>
<protein>
    <submittedName>
        <fullName evidence="2">Uncharacterized protein</fullName>
    </submittedName>
</protein>
<dbReference type="InterPro" id="IPR046313">
    <property type="entry name" value="DUF6465"/>
</dbReference>
<evidence type="ECO:0000313" key="6">
    <source>
        <dbReference type="Proteomes" id="UP000768180"/>
    </source>
</evidence>
<gene>
    <name evidence="2" type="ORF">ERS852406_02426</name>
    <name evidence="4" type="ORF">G5B05_07375</name>
    <name evidence="3" type="ORF">JTJ23_11635</name>
</gene>
<dbReference type="STRING" id="1150298.ERS852406_02426"/>
<dbReference type="RefSeq" id="WP_022462784.1">
    <property type="nucleotide sequence ID" value="NZ_CYYV01000011.1"/>
</dbReference>
<evidence type="ECO:0000313" key="3">
    <source>
        <dbReference type="EMBL" id="MBN2954216.1"/>
    </source>
</evidence>
<dbReference type="OrthoDB" id="2068175at2"/>
<reference evidence="4 6" key="2">
    <citation type="journal article" date="2020" name="Cell Host Microbe">
        <title>Functional and Genomic Variation between Human-Derived Isolates of Lachnospiraceae Reveals Inter- and Intra-Species Diversity.</title>
        <authorList>
            <person name="Sorbara M.T."/>
            <person name="Littmann E.R."/>
            <person name="Fontana E."/>
            <person name="Moody T.U."/>
            <person name="Kohout C.E."/>
            <person name="Gjonbalaj M."/>
            <person name="Eaton V."/>
            <person name="Seok R."/>
            <person name="Leiner I.M."/>
            <person name="Pamer E.G."/>
        </authorList>
    </citation>
    <scope>NUCLEOTIDE SEQUENCE [LARGE SCALE GENOMIC DNA]</scope>
    <source>
        <strain evidence="4 6">MSK.14.54</strain>
    </source>
</reference>
<reference evidence="3" key="4">
    <citation type="submission" date="2021-02" db="EMBL/GenBank/DDBJ databases">
        <title>Metagenome-assembled genomes from human diarrheal sample B26.</title>
        <authorList>
            <person name="Ateba T.P."/>
            <person name="Alayande K.A."/>
            <person name="Mwanza M."/>
        </authorList>
    </citation>
    <scope>NUCLEOTIDE SEQUENCE</scope>
    <source>
        <strain evidence="3">06WH</strain>
    </source>
</reference>